<dbReference type="Proteomes" id="UP001576780">
    <property type="component" value="Unassembled WGS sequence"/>
</dbReference>
<accession>A0ABV4WHM1</accession>
<keyword evidence="2" id="KW-1185">Reference proteome</keyword>
<evidence type="ECO:0000313" key="1">
    <source>
        <dbReference type="EMBL" id="MFB2834568.1"/>
    </source>
</evidence>
<dbReference type="EMBL" id="JBHFNT010000071">
    <property type="protein sequence ID" value="MFB2834568.1"/>
    <property type="molecule type" value="Genomic_DNA"/>
</dbReference>
<organism evidence="1 2">
    <name type="scientific">Floridaenema evergladense BLCC-F167</name>
    <dbReference type="NCBI Taxonomy" id="3153639"/>
    <lineage>
        <taxon>Bacteria</taxon>
        <taxon>Bacillati</taxon>
        <taxon>Cyanobacteriota</taxon>
        <taxon>Cyanophyceae</taxon>
        <taxon>Oscillatoriophycideae</taxon>
        <taxon>Aerosakkonematales</taxon>
        <taxon>Aerosakkonemataceae</taxon>
        <taxon>Floridanema</taxon>
        <taxon>Floridanema evergladense</taxon>
    </lineage>
</organism>
<proteinExistence type="predicted"/>
<sequence>MKHLLIATLTLLITYSNNYLVTAKTPTNQLTIAQTNQLKDTLVIPGERVGPITKNTSRQELTKLFGASRLQDKTIFGPEGMGKFPATSVNLGSERSFTIVWVDEKRTKPATIRDFGSAWKTPQGIGVGTSLTELRKQLGEFKLYGLAWDYSGTILLENTKLANYYGKLILQVAANPDAAKKYPRQYQAVMGDSTFSSSNPNWQPLEITVQQMMVYFKKSI</sequence>
<dbReference type="RefSeq" id="WP_413277000.1">
    <property type="nucleotide sequence ID" value="NZ_JBHFNT010000071.1"/>
</dbReference>
<name>A0ABV4WHM1_9CYAN</name>
<evidence type="ECO:0000313" key="2">
    <source>
        <dbReference type="Proteomes" id="UP001576780"/>
    </source>
</evidence>
<comment type="caution">
    <text evidence="1">The sequence shown here is derived from an EMBL/GenBank/DDBJ whole genome shotgun (WGS) entry which is preliminary data.</text>
</comment>
<reference evidence="1 2" key="1">
    <citation type="submission" date="2024-09" db="EMBL/GenBank/DDBJ databases">
        <title>Floridaenema gen nov. (Aerosakkonemataceae, Aerosakkonematales ord. nov., Cyanobacteria) from benthic tropical and subtropical fresh waters, with the description of four new species.</title>
        <authorList>
            <person name="Moretto J.A."/>
            <person name="Berthold D.E."/>
            <person name="Lefler F.W."/>
            <person name="Huang I.-S."/>
            <person name="Laughinghouse H. IV."/>
        </authorList>
    </citation>
    <scope>NUCLEOTIDE SEQUENCE [LARGE SCALE GENOMIC DNA]</scope>
    <source>
        <strain evidence="1 2">BLCC-F167</strain>
    </source>
</reference>
<gene>
    <name evidence="1" type="ORF">ACE1CA_08545</name>
</gene>
<protein>
    <submittedName>
        <fullName evidence="1">Uncharacterized protein</fullName>
    </submittedName>
</protein>